<dbReference type="AlphaFoldDB" id="A0AAN4VX55"/>
<keyword evidence="2" id="KW-0732">Signal</keyword>
<sequence>MKTIMKLMPMIALLLFFVLTGCNKEDVKPIYPKQGNGHWSGNRWYGPTPPNMKIDPNCHWDREDDGGWELECEGRGGMNQPPYPAPSGCHWEREDNGGWELECEGRRGSNQPPYPAPSGCHWDREDDGGWELECGDD</sequence>
<keyword evidence="4" id="KW-1185">Reference proteome</keyword>
<comment type="caution">
    <text evidence="3">The sequence shown here is derived from an EMBL/GenBank/DDBJ whole genome shotgun (WGS) entry which is preliminary data.</text>
</comment>
<evidence type="ECO:0000313" key="4">
    <source>
        <dbReference type="Proteomes" id="UP001310022"/>
    </source>
</evidence>
<accession>A0AAN4VX55</accession>
<dbReference type="PROSITE" id="PS51257">
    <property type="entry name" value="PROKAR_LIPOPROTEIN"/>
    <property type="match status" value="1"/>
</dbReference>
<gene>
    <name evidence="3" type="ORF">PEDI_11100</name>
</gene>
<evidence type="ECO:0000313" key="3">
    <source>
        <dbReference type="EMBL" id="GJM60558.1"/>
    </source>
</evidence>
<evidence type="ECO:0000256" key="2">
    <source>
        <dbReference type="SAM" id="SignalP"/>
    </source>
</evidence>
<proteinExistence type="predicted"/>
<feature type="region of interest" description="Disordered" evidence="1">
    <location>
        <begin position="102"/>
        <end position="127"/>
    </location>
</feature>
<name>A0AAN4VX55_9BACT</name>
<dbReference type="EMBL" id="BQKE01000001">
    <property type="protein sequence ID" value="GJM60558.1"/>
    <property type="molecule type" value="Genomic_DNA"/>
</dbReference>
<evidence type="ECO:0000256" key="1">
    <source>
        <dbReference type="SAM" id="MobiDB-lite"/>
    </source>
</evidence>
<feature type="signal peptide" evidence="2">
    <location>
        <begin position="1"/>
        <end position="24"/>
    </location>
</feature>
<dbReference type="Proteomes" id="UP001310022">
    <property type="component" value="Unassembled WGS sequence"/>
</dbReference>
<dbReference type="RefSeq" id="WP_338236277.1">
    <property type="nucleotide sequence ID" value="NZ_BQKE01000001.1"/>
</dbReference>
<protein>
    <submittedName>
        <fullName evidence="3">Uncharacterized protein</fullName>
    </submittedName>
</protein>
<feature type="chain" id="PRO_5042960329" evidence="2">
    <location>
        <begin position="25"/>
        <end position="137"/>
    </location>
</feature>
<reference evidence="3 4" key="1">
    <citation type="submission" date="2021-12" db="EMBL/GenBank/DDBJ databases">
        <title>Genome sequencing of bacteria with rrn-lacking chromosome and rrn-plasmid.</title>
        <authorList>
            <person name="Anda M."/>
            <person name="Iwasaki W."/>
        </authorList>
    </citation>
    <scope>NUCLEOTIDE SEQUENCE [LARGE SCALE GENOMIC DNA]</scope>
    <source>
        <strain evidence="3 4">NBRC 15940</strain>
    </source>
</reference>
<organism evidence="3 4">
    <name type="scientific">Persicobacter diffluens</name>
    <dbReference type="NCBI Taxonomy" id="981"/>
    <lineage>
        <taxon>Bacteria</taxon>
        <taxon>Pseudomonadati</taxon>
        <taxon>Bacteroidota</taxon>
        <taxon>Cytophagia</taxon>
        <taxon>Cytophagales</taxon>
        <taxon>Persicobacteraceae</taxon>
        <taxon>Persicobacter</taxon>
    </lineage>
</organism>